<dbReference type="InterPro" id="IPR057251">
    <property type="entry name" value="FP_C"/>
</dbReference>
<organism evidence="2 3">
    <name type="scientific">Spodoptera littoralis</name>
    <name type="common">Egyptian cotton leafworm</name>
    <dbReference type="NCBI Taxonomy" id="7109"/>
    <lineage>
        <taxon>Eukaryota</taxon>
        <taxon>Metazoa</taxon>
        <taxon>Ecdysozoa</taxon>
        <taxon>Arthropoda</taxon>
        <taxon>Hexapoda</taxon>
        <taxon>Insecta</taxon>
        <taxon>Pterygota</taxon>
        <taxon>Neoptera</taxon>
        <taxon>Endopterygota</taxon>
        <taxon>Lepidoptera</taxon>
        <taxon>Glossata</taxon>
        <taxon>Ditrysia</taxon>
        <taxon>Noctuoidea</taxon>
        <taxon>Noctuidae</taxon>
        <taxon>Amphipyrinae</taxon>
        <taxon>Spodoptera</taxon>
    </lineage>
</organism>
<evidence type="ECO:0000313" key="3">
    <source>
        <dbReference type="Proteomes" id="UP001153321"/>
    </source>
</evidence>
<sequence length="330" mass="37676">MSQTRKSPATIPSTLAPVTSVKLSQAASDTDIPYTMSDEEVRNVNLSLRYKRPRSDSSPVKNQFEDFKDEILLMLTTWKQDQEIQISKFMSEQKASLSKLMSEITELRLQNIKIQKSNTEIEKSIIFISGQYEDVLKQVNTLSKDTQQFGNNLQILESKTQDLQQFSRSSAIEIRNVTQNEGESSADLTEIVTKVGSVFGMAITKGHIRDIYRLPGKPGTNKPIVTEFSNVQTKQQLLTHAKDFNRRHSKEDRLNSRKIGLAGDLRPIYVADYLPLTSRKLFFATREFAKTNEYKFCWTTNGQIFLRKDEGAKQILIKSEQSLRDIPVPQ</sequence>
<keyword evidence="3" id="KW-1185">Reference proteome</keyword>
<gene>
    <name evidence="2" type="ORF">SPLIT_LOCUS156</name>
</gene>
<dbReference type="EMBL" id="LR824532">
    <property type="protein sequence ID" value="CAH1634794.1"/>
    <property type="molecule type" value="Genomic_DNA"/>
</dbReference>
<dbReference type="AlphaFoldDB" id="A0A9P0HUM3"/>
<feature type="domain" description="FP protein C-terminal" evidence="1">
    <location>
        <begin position="277"/>
        <end position="326"/>
    </location>
</feature>
<proteinExistence type="predicted"/>
<name>A0A9P0HUM3_SPOLI</name>
<evidence type="ECO:0000313" key="2">
    <source>
        <dbReference type="EMBL" id="CAH1634794.1"/>
    </source>
</evidence>
<accession>A0A9P0HUM3</accession>
<reference evidence="2" key="1">
    <citation type="submission" date="2022-02" db="EMBL/GenBank/DDBJ databases">
        <authorList>
            <person name="King R."/>
        </authorList>
    </citation>
    <scope>NUCLEOTIDE SEQUENCE</scope>
</reference>
<dbReference type="Pfam" id="PF25298">
    <property type="entry name" value="Baculo_FP_2nd"/>
    <property type="match status" value="1"/>
</dbReference>
<evidence type="ECO:0000259" key="1">
    <source>
        <dbReference type="Pfam" id="PF25298"/>
    </source>
</evidence>
<protein>
    <recommendedName>
        <fullName evidence="1">FP protein C-terminal domain-containing protein</fullName>
    </recommendedName>
</protein>
<dbReference type="Proteomes" id="UP001153321">
    <property type="component" value="Chromosome 1"/>
</dbReference>